<feature type="region of interest" description="Disordered" evidence="5">
    <location>
        <begin position="1"/>
        <end position="31"/>
    </location>
</feature>
<dbReference type="InterPro" id="IPR036259">
    <property type="entry name" value="MFS_trans_sf"/>
</dbReference>
<feature type="transmembrane region" description="Helical" evidence="6">
    <location>
        <begin position="229"/>
        <end position="250"/>
    </location>
</feature>
<keyword evidence="2 6" id="KW-0812">Transmembrane</keyword>
<dbReference type="InterPro" id="IPR011701">
    <property type="entry name" value="MFS"/>
</dbReference>
<evidence type="ECO:0000313" key="9">
    <source>
        <dbReference type="Proteomes" id="UP000234585"/>
    </source>
</evidence>
<dbReference type="Pfam" id="PF07690">
    <property type="entry name" value="MFS_1"/>
    <property type="match status" value="1"/>
</dbReference>
<dbReference type="EMBL" id="KZ559222">
    <property type="protein sequence ID" value="PLB33183.1"/>
    <property type="molecule type" value="Genomic_DNA"/>
</dbReference>
<accession>A0A2I2EXT5</accession>
<dbReference type="RefSeq" id="XP_024667195.1">
    <property type="nucleotide sequence ID" value="XM_024814658.1"/>
</dbReference>
<dbReference type="OrthoDB" id="6770063at2759"/>
<feature type="domain" description="Major facilitator superfamily (MFS) profile" evidence="7">
    <location>
        <begin position="38"/>
        <end position="527"/>
    </location>
</feature>
<dbReference type="STRING" id="41067.A0A2I2EXT5"/>
<sequence length="529" mass="57534">MHREEQESYLLGDGTSTSSVASDDEHEKPGSRKTNALSIYVTFLGVFLASIDETIAVSTYSAIASQFHLMTESSWLLVAYNFGYCISLPVYGRLSDAYGCKRVIISAYGLFALGCLACGFSTSLFQLIMARALSGLSGAGMIILTAIILSDIVPPEELALLRAYENTVYTMGRSLGAPLGGLLVDVINWRWLFLGQVPLVLMCLLFAVNRLPSFKPKYPENHQPRSGFWSFDFAGLFSFAAAILSLLFLLQDAGAPAKNSSGWSHVPALAFITFGVGFLLIEVFWASNPIIPMDLMLKSLGAYCLVQVMILIGRYSLNSSIIPYFVRVEDSSDFYGSMIYLISSLGISVGSIIGGNVIKRTHRYKTMTVATVIGSVIFYLGVFILWRDGCPLWETSIMFPIGVSMGILFSSQFISMTCSSPKSRLPVCIGTYFVSQQLGILLGPAIGLALEQALFGASLGRDLPNSGDKAALILSILDDVKYARSLPPALQEIIRSSYLFGFQFVPLLSATCSIVVLVVVLLLREGKIT</sequence>
<feature type="transmembrane region" description="Helical" evidence="6">
    <location>
        <begin position="104"/>
        <end position="125"/>
    </location>
</feature>
<feature type="transmembrane region" description="Helical" evidence="6">
    <location>
        <begin position="498"/>
        <end position="523"/>
    </location>
</feature>
<feature type="transmembrane region" description="Helical" evidence="6">
    <location>
        <begin position="75"/>
        <end position="92"/>
    </location>
</feature>
<dbReference type="Gene3D" id="1.20.1250.20">
    <property type="entry name" value="MFS general substrate transporter like domains"/>
    <property type="match status" value="2"/>
</dbReference>
<feature type="transmembrane region" description="Helical" evidence="6">
    <location>
        <begin position="397"/>
        <end position="415"/>
    </location>
</feature>
<feature type="transmembrane region" description="Helical" evidence="6">
    <location>
        <begin position="37"/>
        <end position="63"/>
    </location>
</feature>
<feature type="transmembrane region" description="Helical" evidence="6">
    <location>
        <begin position="132"/>
        <end position="153"/>
    </location>
</feature>
<evidence type="ECO:0000256" key="3">
    <source>
        <dbReference type="ARBA" id="ARBA00022989"/>
    </source>
</evidence>
<dbReference type="GO" id="GO:0015174">
    <property type="term" value="F:basic amino acid transmembrane transporter activity"/>
    <property type="evidence" value="ECO:0007669"/>
    <property type="project" value="TreeGrafter"/>
</dbReference>
<dbReference type="PANTHER" id="PTHR23501:SF33">
    <property type="entry name" value="MAJOR FACILITATOR SUPERFAMILY (MFS) PROFILE DOMAIN-CONTAINING PROTEIN"/>
    <property type="match status" value="1"/>
</dbReference>
<evidence type="ECO:0000256" key="2">
    <source>
        <dbReference type="ARBA" id="ARBA00022692"/>
    </source>
</evidence>
<reference evidence="8 9" key="1">
    <citation type="submission" date="2017-12" db="EMBL/GenBank/DDBJ databases">
        <authorList>
            <consortium name="DOE Joint Genome Institute"/>
            <person name="Haridas S."/>
            <person name="Kjaerbolling I."/>
            <person name="Vesth T.C."/>
            <person name="Frisvad J.C."/>
            <person name="Nybo J.L."/>
            <person name="Theobald S."/>
            <person name="Kuo A."/>
            <person name="Bowyer P."/>
            <person name="Matsuda Y."/>
            <person name="Mondo S."/>
            <person name="Lyhne E.K."/>
            <person name="Kogle M.E."/>
            <person name="Clum A."/>
            <person name="Lipzen A."/>
            <person name="Salamov A."/>
            <person name="Ngan C.Y."/>
            <person name="Daum C."/>
            <person name="Chiniquy J."/>
            <person name="Barry K."/>
            <person name="LaButti K."/>
            <person name="Simmons B.A."/>
            <person name="Magnuson J.K."/>
            <person name="Mortensen U.H."/>
            <person name="Larsen T.O."/>
            <person name="Grigoriev I.V."/>
            <person name="Baker S.E."/>
            <person name="Andersen M.R."/>
            <person name="Nordberg H.P."/>
            <person name="Cantor M.N."/>
            <person name="Hua S.X."/>
        </authorList>
    </citation>
    <scope>NUCLEOTIDE SEQUENCE [LARGE SCALE GENOMIC DNA]</scope>
    <source>
        <strain evidence="8 9">CBS 102.13</strain>
    </source>
</reference>
<dbReference type="AlphaFoldDB" id="A0A2I2EXT5"/>
<protein>
    <submittedName>
        <fullName evidence="8">MFS transporter</fullName>
    </submittedName>
</protein>
<organism evidence="8 9">
    <name type="scientific">Aspergillus candidus</name>
    <dbReference type="NCBI Taxonomy" id="41067"/>
    <lineage>
        <taxon>Eukaryota</taxon>
        <taxon>Fungi</taxon>
        <taxon>Dikarya</taxon>
        <taxon>Ascomycota</taxon>
        <taxon>Pezizomycotina</taxon>
        <taxon>Eurotiomycetes</taxon>
        <taxon>Eurotiomycetidae</taxon>
        <taxon>Eurotiales</taxon>
        <taxon>Aspergillaceae</taxon>
        <taxon>Aspergillus</taxon>
        <taxon>Aspergillus subgen. Circumdati</taxon>
    </lineage>
</organism>
<dbReference type="PANTHER" id="PTHR23501">
    <property type="entry name" value="MAJOR FACILITATOR SUPERFAMILY"/>
    <property type="match status" value="1"/>
</dbReference>
<feature type="transmembrane region" description="Helical" evidence="6">
    <location>
        <begin position="337"/>
        <end position="355"/>
    </location>
</feature>
<dbReference type="InterPro" id="IPR020846">
    <property type="entry name" value="MFS_dom"/>
</dbReference>
<feature type="transmembrane region" description="Helical" evidence="6">
    <location>
        <begin position="262"/>
        <end position="285"/>
    </location>
</feature>
<dbReference type="Proteomes" id="UP000234585">
    <property type="component" value="Unassembled WGS sequence"/>
</dbReference>
<feature type="transmembrane region" description="Helical" evidence="6">
    <location>
        <begin position="189"/>
        <end position="208"/>
    </location>
</feature>
<feature type="transmembrane region" description="Helical" evidence="6">
    <location>
        <begin position="367"/>
        <end position="385"/>
    </location>
</feature>
<dbReference type="SUPFAM" id="SSF103473">
    <property type="entry name" value="MFS general substrate transporter"/>
    <property type="match status" value="1"/>
</dbReference>
<gene>
    <name evidence="8" type="ORF">BDW47DRAFT_114460</name>
</gene>
<evidence type="ECO:0000256" key="5">
    <source>
        <dbReference type="SAM" id="MobiDB-lite"/>
    </source>
</evidence>
<dbReference type="GeneID" id="36521818"/>
<evidence type="ECO:0000256" key="6">
    <source>
        <dbReference type="SAM" id="Phobius"/>
    </source>
</evidence>
<evidence type="ECO:0000259" key="7">
    <source>
        <dbReference type="PROSITE" id="PS50850"/>
    </source>
</evidence>
<keyword evidence="3 6" id="KW-1133">Transmembrane helix</keyword>
<feature type="transmembrane region" description="Helical" evidence="6">
    <location>
        <begin position="297"/>
        <end position="317"/>
    </location>
</feature>
<name>A0A2I2EXT5_ASPCN</name>
<keyword evidence="4 6" id="KW-0472">Membrane</keyword>
<keyword evidence="9" id="KW-1185">Reference proteome</keyword>
<evidence type="ECO:0000256" key="1">
    <source>
        <dbReference type="ARBA" id="ARBA00004141"/>
    </source>
</evidence>
<proteinExistence type="predicted"/>
<comment type="subcellular location">
    <subcellularLocation>
        <location evidence="1">Membrane</location>
        <topology evidence="1">Multi-pass membrane protein</topology>
    </subcellularLocation>
</comment>
<evidence type="ECO:0000313" key="8">
    <source>
        <dbReference type="EMBL" id="PLB33183.1"/>
    </source>
</evidence>
<feature type="transmembrane region" description="Helical" evidence="6">
    <location>
        <begin position="427"/>
        <end position="450"/>
    </location>
</feature>
<evidence type="ECO:0000256" key="4">
    <source>
        <dbReference type="ARBA" id="ARBA00023136"/>
    </source>
</evidence>
<dbReference type="GO" id="GO:0000329">
    <property type="term" value="C:fungal-type vacuole membrane"/>
    <property type="evidence" value="ECO:0007669"/>
    <property type="project" value="TreeGrafter"/>
</dbReference>
<dbReference type="PROSITE" id="PS50850">
    <property type="entry name" value="MFS"/>
    <property type="match status" value="1"/>
</dbReference>